<reference evidence="1" key="1">
    <citation type="submission" date="2014-05" db="EMBL/GenBank/DDBJ databases">
        <authorList>
            <person name="Chronopoulou M."/>
        </authorList>
    </citation>
    <scope>NUCLEOTIDE SEQUENCE</scope>
    <source>
        <tissue evidence="1">Whole organism</tissue>
    </source>
</reference>
<sequence length="19" mass="2196">MYSIVEGEANVVFRLNRTP</sequence>
<accession>A0A0K2TSS3</accession>
<name>A0A0K2TSS3_LEPSM</name>
<protein>
    <submittedName>
        <fullName evidence="1">Uncharacterized protein</fullName>
    </submittedName>
</protein>
<organism evidence="1">
    <name type="scientific">Lepeophtheirus salmonis</name>
    <name type="common">Salmon louse</name>
    <name type="synonym">Caligus salmonis</name>
    <dbReference type="NCBI Taxonomy" id="72036"/>
    <lineage>
        <taxon>Eukaryota</taxon>
        <taxon>Metazoa</taxon>
        <taxon>Ecdysozoa</taxon>
        <taxon>Arthropoda</taxon>
        <taxon>Crustacea</taxon>
        <taxon>Multicrustacea</taxon>
        <taxon>Hexanauplia</taxon>
        <taxon>Copepoda</taxon>
        <taxon>Siphonostomatoida</taxon>
        <taxon>Caligidae</taxon>
        <taxon>Lepeophtheirus</taxon>
    </lineage>
</organism>
<dbReference type="EMBL" id="HACA01011712">
    <property type="protein sequence ID" value="CDW29073.1"/>
    <property type="molecule type" value="Transcribed_RNA"/>
</dbReference>
<dbReference type="AlphaFoldDB" id="A0A0K2TSS3"/>
<evidence type="ECO:0000313" key="1">
    <source>
        <dbReference type="EMBL" id="CDW29073.1"/>
    </source>
</evidence>
<proteinExistence type="predicted"/>